<accession>A0A1Y3BEJ1</accession>
<dbReference type="Proteomes" id="UP000194236">
    <property type="component" value="Unassembled WGS sequence"/>
</dbReference>
<evidence type="ECO:0000313" key="1">
    <source>
        <dbReference type="EMBL" id="OTF79330.1"/>
    </source>
</evidence>
<dbReference type="AlphaFoldDB" id="A0A1Y3BEJ1"/>
<reference evidence="1 2" key="1">
    <citation type="submission" date="2017-03" db="EMBL/GenBank/DDBJ databases">
        <title>Genome Survey of Euroglyphus maynei.</title>
        <authorList>
            <person name="Arlian L.G."/>
            <person name="Morgan M.S."/>
            <person name="Rider S.D."/>
        </authorList>
    </citation>
    <scope>NUCLEOTIDE SEQUENCE [LARGE SCALE GENOMIC DNA]</scope>
    <source>
        <strain evidence="1">Arlian Lab</strain>
        <tissue evidence="1">Whole body</tissue>
    </source>
</reference>
<keyword evidence="2" id="KW-1185">Reference proteome</keyword>
<protein>
    <submittedName>
        <fullName evidence="1">Uncharacterized protein</fullName>
    </submittedName>
</protein>
<sequence length="225" mass="26200">MQNVDKKLTYGTVGIFDDQQNRRIKVFHITIQCIQTEAMLRCRIDQRPCIAFSASRQVFHKLNEIIKYNKYDNIQQQQHSRSVLCRRSASRTCQSTRATLARWVIPDDNVRQNYVLPTNWTPSQNENMKPMNDSQSLEQMTHIPFGGKVIFHKLEKMQRTSTPETDITGHLYSLLPAVESILKKIKEKINTKQTKKQKTSKLTVEILKGINLRIDHIAIANRLDH</sequence>
<evidence type="ECO:0000313" key="2">
    <source>
        <dbReference type="Proteomes" id="UP000194236"/>
    </source>
</evidence>
<organism evidence="1 2">
    <name type="scientific">Euroglyphus maynei</name>
    <name type="common">Mayne's house dust mite</name>
    <dbReference type="NCBI Taxonomy" id="6958"/>
    <lineage>
        <taxon>Eukaryota</taxon>
        <taxon>Metazoa</taxon>
        <taxon>Ecdysozoa</taxon>
        <taxon>Arthropoda</taxon>
        <taxon>Chelicerata</taxon>
        <taxon>Arachnida</taxon>
        <taxon>Acari</taxon>
        <taxon>Acariformes</taxon>
        <taxon>Sarcoptiformes</taxon>
        <taxon>Astigmata</taxon>
        <taxon>Psoroptidia</taxon>
        <taxon>Analgoidea</taxon>
        <taxon>Pyroglyphidae</taxon>
        <taxon>Pyroglyphinae</taxon>
        <taxon>Euroglyphus</taxon>
    </lineage>
</organism>
<name>A0A1Y3BEJ1_EURMA</name>
<dbReference type="EMBL" id="MUJZ01023667">
    <property type="protein sequence ID" value="OTF79330.1"/>
    <property type="molecule type" value="Genomic_DNA"/>
</dbReference>
<proteinExistence type="predicted"/>
<comment type="caution">
    <text evidence="1">The sequence shown here is derived from an EMBL/GenBank/DDBJ whole genome shotgun (WGS) entry which is preliminary data.</text>
</comment>
<gene>
    <name evidence="1" type="ORF">BLA29_002448</name>
</gene>